<evidence type="ECO:0000313" key="2">
    <source>
        <dbReference type="Proteomes" id="UP000320762"/>
    </source>
</evidence>
<dbReference type="EMBL" id="VDMD01000001">
    <property type="protein sequence ID" value="TRM70673.1"/>
    <property type="molecule type" value="Genomic_DNA"/>
</dbReference>
<evidence type="ECO:0000313" key="1">
    <source>
        <dbReference type="EMBL" id="TRM70673.1"/>
    </source>
</evidence>
<name>A0A550D0V9_9AGAR</name>
<dbReference type="AlphaFoldDB" id="A0A550D0V9"/>
<proteinExistence type="predicted"/>
<accession>A0A550D0V9</accession>
<evidence type="ECO:0008006" key="3">
    <source>
        <dbReference type="Google" id="ProtNLM"/>
    </source>
</evidence>
<sequence>LPTELVRMVACTCDGDALRALSQSSSYLQAVAYPVLHHYFTIQSAQDVTFLLCNSRVHMLVRSLTITLSDAPIELPRLPNVTTLHWTCENKDPRLQADAIEIAMVLSLLPALRSVTLRVDVERLTDMHLGIMFAADAIETLDIAFPSVAPQYTHCSRPTDFSRLRRLHLSACKDSDITPYIRECIAPYAPHLEYVSFASSCEWVTFCTALDCLPRTIQEIEISDFVGMDAYDDNRYEELSCLSTIVLDVRRIKTDIDVAWDALTTFTTIFAASRLLPVLHTVRIRLDASVFVEAFLQGREDWYIFDSQHGGESPIQWDVWLPNAMVRGSRMEFELSSVERLDSDDYYMLRFAMSAALSSLGDHRVAFVIL</sequence>
<feature type="non-terminal residue" evidence="1">
    <location>
        <position position="1"/>
    </location>
</feature>
<dbReference type="Proteomes" id="UP000320762">
    <property type="component" value="Unassembled WGS sequence"/>
</dbReference>
<organism evidence="1 2">
    <name type="scientific">Schizophyllum amplum</name>
    <dbReference type="NCBI Taxonomy" id="97359"/>
    <lineage>
        <taxon>Eukaryota</taxon>
        <taxon>Fungi</taxon>
        <taxon>Dikarya</taxon>
        <taxon>Basidiomycota</taxon>
        <taxon>Agaricomycotina</taxon>
        <taxon>Agaricomycetes</taxon>
        <taxon>Agaricomycetidae</taxon>
        <taxon>Agaricales</taxon>
        <taxon>Schizophyllaceae</taxon>
        <taxon>Schizophyllum</taxon>
    </lineage>
</organism>
<gene>
    <name evidence="1" type="ORF">BD626DRAFT_393169</name>
</gene>
<keyword evidence="2" id="KW-1185">Reference proteome</keyword>
<reference evidence="1 2" key="1">
    <citation type="journal article" date="2019" name="New Phytol.">
        <title>Comparative genomics reveals unique wood-decay strategies and fruiting body development in the Schizophyllaceae.</title>
        <authorList>
            <person name="Almasi E."/>
            <person name="Sahu N."/>
            <person name="Krizsan K."/>
            <person name="Balint B."/>
            <person name="Kovacs G.M."/>
            <person name="Kiss B."/>
            <person name="Cseklye J."/>
            <person name="Drula E."/>
            <person name="Henrissat B."/>
            <person name="Nagy I."/>
            <person name="Chovatia M."/>
            <person name="Adam C."/>
            <person name="LaButti K."/>
            <person name="Lipzen A."/>
            <person name="Riley R."/>
            <person name="Grigoriev I.V."/>
            <person name="Nagy L.G."/>
        </authorList>
    </citation>
    <scope>NUCLEOTIDE SEQUENCE [LARGE SCALE GENOMIC DNA]</scope>
    <source>
        <strain evidence="1 2">NL-1724</strain>
    </source>
</reference>
<protein>
    <recommendedName>
        <fullName evidence="3">F-box domain-containing protein</fullName>
    </recommendedName>
</protein>
<comment type="caution">
    <text evidence="1">The sequence shown here is derived from an EMBL/GenBank/DDBJ whole genome shotgun (WGS) entry which is preliminary data.</text>
</comment>